<dbReference type="CDD" id="cd18788">
    <property type="entry name" value="SF2_C_XPD"/>
    <property type="match status" value="1"/>
</dbReference>
<dbReference type="EC" id="5.6.2.3" evidence="17"/>
<evidence type="ECO:0000256" key="15">
    <source>
        <dbReference type="ARBA" id="ARBA00023306"/>
    </source>
</evidence>
<keyword evidence="6" id="KW-0479">Metal-binding</keyword>
<dbReference type="InterPro" id="IPR013020">
    <property type="entry name" value="Rad3/Chl1-like"/>
</dbReference>
<dbReference type="InterPro" id="IPR045028">
    <property type="entry name" value="DinG/Rad3-like"/>
</dbReference>
<dbReference type="GO" id="GO:0051536">
    <property type="term" value="F:iron-sulfur cluster binding"/>
    <property type="evidence" value="ECO:0007669"/>
    <property type="project" value="UniProtKB-KW"/>
</dbReference>
<evidence type="ECO:0000313" key="24">
    <source>
        <dbReference type="EMBL" id="KAG2185177.1"/>
    </source>
</evidence>
<evidence type="ECO:0000256" key="9">
    <source>
        <dbReference type="ARBA" id="ARBA00022806"/>
    </source>
</evidence>
<keyword evidence="14" id="KW-0539">Nucleus</keyword>
<evidence type="ECO:0000256" key="11">
    <source>
        <dbReference type="ARBA" id="ARBA00023004"/>
    </source>
</evidence>
<evidence type="ECO:0000256" key="6">
    <source>
        <dbReference type="ARBA" id="ARBA00022723"/>
    </source>
</evidence>
<evidence type="ECO:0000256" key="22">
    <source>
        <dbReference type="SAM" id="MobiDB-lite"/>
    </source>
</evidence>
<feature type="domain" description="Helicase ATP-binding" evidence="23">
    <location>
        <begin position="121"/>
        <end position="543"/>
    </location>
</feature>
<dbReference type="GO" id="GO:0016818">
    <property type="term" value="F:hydrolase activity, acting on acid anhydrides, in phosphorus-containing anhydrides"/>
    <property type="evidence" value="ECO:0007669"/>
    <property type="project" value="InterPro"/>
</dbReference>
<comment type="similarity">
    <text evidence="3">Belongs to the DEAD box helicase family. DEAH subfamily. DDX11/CHL1 sub-subfamily.</text>
</comment>
<dbReference type="Proteomes" id="UP000612746">
    <property type="component" value="Unassembled WGS sequence"/>
</dbReference>
<dbReference type="SUPFAM" id="SSF52540">
    <property type="entry name" value="P-loop containing nucleoside triphosphate hydrolases"/>
    <property type="match status" value="1"/>
</dbReference>
<keyword evidence="10" id="KW-0067">ATP-binding</keyword>
<evidence type="ECO:0000256" key="19">
    <source>
        <dbReference type="ARBA" id="ARBA00045008"/>
    </source>
</evidence>
<dbReference type="GO" id="GO:0043139">
    <property type="term" value="F:5'-3' DNA helicase activity"/>
    <property type="evidence" value="ECO:0007669"/>
    <property type="project" value="UniProtKB-EC"/>
</dbReference>
<dbReference type="PROSITE" id="PS51193">
    <property type="entry name" value="HELICASE_ATP_BIND_2"/>
    <property type="match status" value="1"/>
</dbReference>
<dbReference type="GO" id="GO:0005634">
    <property type="term" value="C:nucleus"/>
    <property type="evidence" value="ECO:0007669"/>
    <property type="project" value="UniProtKB-SubCell"/>
</dbReference>
<gene>
    <name evidence="24" type="ORF">INT44_001967</name>
</gene>
<evidence type="ECO:0000256" key="12">
    <source>
        <dbReference type="ARBA" id="ARBA00023014"/>
    </source>
</evidence>
<dbReference type="GO" id="GO:0046872">
    <property type="term" value="F:metal ion binding"/>
    <property type="evidence" value="ECO:0007669"/>
    <property type="project" value="UniProtKB-KW"/>
</dbReference>
<evidence type="ECO:0000256" key="3">
    <source>
        <dbReference type="ARBA" id="ARBA00008435"/>
    </source>
</evidence>
<evidence type="ECO:0000256" key="1">
    <source>
        <dbReference type="ARBA" id="ARBA00001966"/>
    </source>
</evidence>
<evidence type="ECO:0000256" key="14">
    <source>
        <dbReference type="ARBA" id="ARBA00023242"/>
    </source>
</evidence>
<organism evidence="24 25">
    <name type="scientific">Umbelopsis vinacea</name>
    <dbReference type="NCBI Taxonomy" id="44442"/>
    <lineage>
        <taxon>Eukaryota</taxon>
        <taxon>Fungi</taxon>
        <taxon>Fungi incertae sedis</taxon>
        <taxon>Mucoromycota</taxon>
        <taxon>Mucoromycotina</taxon>
        <taxon>Umbelopsidomycetes</taxon>
        <taxon>Umbelopsidales</taxon>
        <taxon>Umbelopsidaceae</taxon>
        <taxon>Umbelopsis</taxon>
    </lineage>
</organism>
<feature type="compositionally biased region" description="Basic and acidic residues" evidence="22">
    <location>
        <begin position="229"/>
        <end position="240"/>
    </location>
</feature>
<protein>
    <recommendedName>
        <fullName evidence="5">ATP-dependent DNA helicase CHL1</fullName>
        <ecNumber evidence="17">5.6.2.3</ecNumber>
    </recommendedName>
    <alternativeName>
        <fullName evidence="4">ATP-dependent DNA helicase chl1</fullName>
    </alternativeName>
    <alternativeName>
        <fullName evidence="16">Chromosome loss protein 1</fullName>
    </alternativeName>
    <alternativeName>
        <fullName evidence="18 19">DNA 5'-3' helicase CHL1</fullName>
    </alternativeName>
</protein>
<evidence type="ECO:0000256" key="18">
    <source>
        <dbReference type="ARBA" id="ARBA00044998"/>
    </source>
</evidence>
<dbReference type="GO" id="GO:0005524">
    <property type="term" value="F:ATP binding"/>
    <property type="evidence" value="ECO:0007669"/>
    <property type="project" value="UniProtKB-KW"/>
</dbReference>
<dbReference type="FunFam" id="3.40.50.300:FF:001372">
    <property type="entry name" value="ATP-dependent DNA helicase chl1"/>
    <property type="match status" value="1"/>
</dbReference>
<keyword evidence="9" id="KW-0347">Helicase</keyword>
<sequence>MHEDNANIDLSTTPQIPAPSQEPEQRRGRRRHSVVTIDLPDIAPPEYTTATVLSKPPVYAETENANPQRPPRIFEAGPTPSAPISGGFYEQYIDRTAVVESTTRYEMPWYRHKLTLWKAMSEQDFGFPFKPYDIQEDFMKELYNVLDQGKIGIFESPTGTGKSLSLLCGSLRWLYDQEHVSTPTTTAERKDDAADEPDWLKEYTVQHEQKTQQSERQLRRQELQARIDRARKREESERRNKSAWIARQHVKKTKTAQEQGNLNDSEDSEFLLEEYDSDDTGNADGRKKPSSAKSESQSNLSADVQELLRRLDNQNTLASASSNDNIDTMQEDEDEVDELKIFFTSRTHSQLSQFIREVQKTKYADSLHSVGLSSRKNLCINKDVQKLNSVHRINEQCLELQKKSSGKRCECLPTVSEKGRLLDFRDHALAKVRDIEELVDVGKSLNTCPYYGTRKTIKPAQLVTLPYQHLLHKTTRESLGISLKNNIVIIDEAHNLIDTINSIHTITIHSKQMRTALSQLSQYLQRYKSRLLGKNIVYIKQIIMIVKAMIKFMENAIQQSKTSNKNSIEKVLYINEFVHQLGIDHLNMFKIEKYLKESKLARKLNGFLDMKKKKDEHDKLNNPVHETENDPSVSSVPILNQIEALLMALTNADKDGRIIVACENDDEYIQYMLLNPANEFKAIVEEARSVVLAGGTMEPMSDFLTHLFPYAEKDRIHKFSCGHIIPKENLQVLTVGTGPTGQKLIYNFEHRSDTKLIDQTGQIIANLCNVIPDGVVCFFASYPYLELVYQRWSRAESGNILDRISKKKKIFREPRAANMVDATLRDYTLQIDTGESGAILFCVVNGKMSEGINFSDRLGRAVIMVGLPFANLASAALVEKIKYVKEHANAQGASGDAGKEYYENLCMRAVNQSIGRAIRHKNDFATVLLLDERYDTTRIQNKLPGWIRESVYECKNFGLVMSRTASFFKDKRQQ</sequence>
<name>A0A8H7Q3B8_9FUNG</name>
<dbReference type="SMART" id="SM00487">
    <property type="entry name" value="DEXDc"/>
    <property type="match status" value="1"/>
</dbReference>
<comment type="caution">
    <text evidence="24">The sequence shown here is derived from an EMBL/GenBank/DDBJ whole genome shotgun (WGS) entry which is preliminary data.</text>
</comment>
<dbReference type="GO" id="GO:0034085">
    <property type="term" value="P:establishment of sister chromatid cohesion"/>
    <property type="evidence" value="ECO:0007669"/>
    <property type="project" value="TreeGrafter"/>
</dbReference>
<dbReference type="InterPro" id="IPR006555">
    <property type="entry name" value="ATP-dep_Helicase_C"/>
</dbReference>
<keyword evidence="12" id="KW-0411">Iron-sulfur</keyword>
<evidence type="ECO:0000259" key="23">
    <source>
        <dbReference type="PROSITE" id="PS51193"/>
    </source>
</evidence>
<dbReference type="Pfam" id="PF13307">
    <property type="entry name" value="Helicase_C_2"/>
    <property type="match status" value="1"/>
</dbReference>
<dbReference type="Gene3D" id="3.40.50.300">
    <property type="entry name" value="P-loop containing nucleotide triphosphate hydrolases"/>
    <property type="match status" value="3"/>
</dbReference>
<evidence type="ECO:0000256" key="5">
    <source>
        <dbReference type="ARBA" id="ARBA00017386"/>
    </source>
</evidence>
<dbReference type="SMART" id="SM00488">
    <property type="entry name" value="DEXDc2"/>
    <property type="match status" value="1"/>
</dbReference>
<comment type="catalytic activity">
    <reaction evidence="21">
        <text>ATP + H2O = ADP + phosphate + H(+)</text>
        <dbReference type="Rhea" id="RHEA:13065"/>
        <dbReference type="ChEBI" id="CHEBI:15377"/>
        <dbReference type="ChEBI" id="CHEBI:15378"/>
        <dbReference type="ChEBI" id="CHEBI:30616"/>
        <dbReference type="ChEBI" id="CHEBI:43474"/>
        <dbReference type="ChEBI" id="CHEBI:456216"/>
        <dbReference type="EC" id="5.6.2.3"/>
    </reaction>
</comment>
<dbReference type="InterPro" id="IPR010614">
    <property type="entry name" value="RAD3-like_helicase_DEAD"/>
</dbReference>
<proteinExistence type="inferred from homology"/>
<evidence type="ECO:0000256" key="2">
    <source>
        <dbReference type="ARBA" id="ARBA00004123"/>
    </source>
</evidence>
<evidence type="ECO:0000256" key="13">
    <source>
        <dbReference type="ARBA" id="ARBA00023235"/>
    </source>
</evidence>
<reference evidence="24" key="1">
    <citation type="submission" date="2020-12" db="EMBL/GenBank/DDBJ databases">
        <title>Metabolic potential, ecology and presence of endohyphal bacteria is reflected in genomic diversity of Mucoromycotina.</title>
        <authorList>
            <person name="Muszewska A."/>
            <person name="Okrasinska A."/>
            <person name="Steczkiewicz K."/>
            <person name="Drgas O."/>
            <person name="Orlowska M."/>
            <person name="Perlinska-Lenart U."/>
            <person name="Aleksandrzak-Piekarczyk T."/>
            <person name="Szatraj K."/>
            <person name="Zielenkiewicz U."/>
            <person name="Pilsyk S."/>
            <person name="Malc E."/>
            <person name="Mieczkowski P."/>
            <person name="Kruszewska J.S."/>
            <person name="Biernat P."/>
            <person name="Pawlowska J."/>
        </authorList>
    </citation>
    <scope>NUCLEOTIDE SEQUENCE</scope>
    <source>
        <strain evidence="24">WA0000051536</strain>
    </source>
</reference>
<dbReference type="InterPro" id="IPR006554">
    <property type="entry name" value="Helicase-like_DEXD_c2"/>
</dbReference>
<dbReference type="PANTHER" id="PTHR11472">
    <property type="entry name" value="DNA REPAIR DEAD HELICASE RAD3/XP-D SUBFAMILY MEMBER"/>
    <property type="match status" value="1"/>
</dbReference>
<comment type="cofactor">
    <cofactor evidence="1">
        <name>[4Fe-4S] cluster</name>
        <dbReference type="ChEBI" id="CHEBI:49883"/>
    </cofactor>
</comment>
<accession>A0A8H7Q3B8</accession>
<dbReference type="AlphaFoldDB" id="A0A8H7Q3B8"/>
<feature type="compositionally biased region" description="Acidic residues" evidence="22">
    <location>
        <begin position="264"/>
        <end position="281"/>
    </location>
</feature>
<evidence type="ECO:0000256" key="16">
    <source>
        <dbReference type="ARBA" id="ARBA00029709"/>
    </source>
</evidence>
<comment type="subcellular location">
    <subcellularLocation>
        <location evidence="2">Nucleus</location>
    </subcellularLocation>
</comment>
<keyword evidence="25" id="KW-1185">Reference proteome</keyword>
<keyword evidence="15" id="KW-0131">Cell cycle</keyword>
<dbReference type="GO" id="GO:0003677">
    <property type="term" value="F:DNA binding"/>
    <property type="evidence" value="ECO:0007669"/>
    <property type="project" value="InterPro"/>
</dbReference>
<dbReference type="InterPro" id="IPR014013">
    <property type="entry name" value="Helic_SF1/SF2_ATP-bd_DinG/Rad3"/>
</dbReference>
<evidence type="ECO:0000256" key="7">
    <source>
        <dbReference type="ARBA" id="ARBA00022741"/>
    </source>
</evidence>
<evidence type="ECO:0000256" key="21">
    <source>
        <dbReference type="ARBA" id="ARBA00048954"/>
    </source>
</evidence>
<dbReference type="InterPro" id="IPR014001">
    <property type="entry name" value="Helicase_ATP-bd"/>
</dbReference>
<evidence type="ECO:0000256" key="8">
    <source>
        <dbReference type="ARBA" id="ARBA00022801"/>
    </source>
</evidence>
<keyword evidence="11" id="KW-0408">Iron</keyword>
<feature type="compositionally biased region" description="Polar residues" evidence="22">
    <location>
        <begin position="291"/>
        <end position="301"/>
    </location>
</feature>
<dbReference type="EMBL" id="JAEPRA010000005">
    <property type="protein sequence ID" value="KAG2185177.1"/>
    <property type="molecule type" value="Genomic_DNA"/>
</dbReference>
<feature type="region of interest" description="Disordered" evidence="22">
    <location>
        <begin position="1"/>
        <end position="38"/>
    </location>
</feature>
<keyword evidence="8" id="KW-0378">Hydrolase</keyword>
<evidence type="ECO:0000256" key="10">
    <source>
        <dbReference type="ARBA" id="ARBA00022840"/>
    </source>
</evidence>
<evidence type="ECO:0000256" key="20">
    <source>
        <dbReference type="ARBA" id="ARBA00045702"/>
    </source>
</evidence>
<dbReference type="Pfam" id="PF06733">
    <property type="entry name" value="DEAD_2"/>
    <property type="match status" value="1"/>
</dbReference>
<evidence type="ECO:0000256" key="17">
    <source>
        <dbReference type="ARBA" id="ARBA00044969"/>
    </source>
</evidence>
<dbReference type="SMART" id="SM00491">
    <property type="entry name" value="HELICc2"/>
    <property type="match status" value="1"/>
</dbReference>
<dbReference type="GO" id="GO:0006139">
    <property type="term" value="P:nucleobase-containing compound metabolic process"/>
    <property type="evidence" value="ECO:0007669"/>
    <property type="project" value="InterPro"/>
</dbReference>
<dbReference type="PANTHER" id="PTHR11472:SF41">
    <property type="entry name" value="ATP-DEPENDENT DNA HELICASE DDX11-RELATED"/>
    <property type="match status" value="1"/>
</dbReference>
<keyword evidence="13" id="KW-0413">Isomerase</keyword>
<dbReference type="InterPro" id="IPR027417">
    <property type="entry name" value="P-loop_NTPase"/>
</dbReference>
<feature type="region of interest" description="Disordered" evidence="22">
    <location>
        <begin position="229"/>
        <end position="301"/>
    </location>
</feature>
<dbReference type="NCBIfam" id="TIGR00604">
    <property type="entry name" value="rad3"/>
    <property type="match status" value="1"/>
</dbReference>
<keyword evidence="7" id="KW-0547">Nucleotide-binding</keyword>
<evidence type="ECO:0000313" key="25">
    <source>
        <dbReference type="Proteomes" id="UP000612746"/>
    </source>
</evidence>
<evidence type="ECO:0000256" key="4">
    <source>
        <dbReference type="ARBA" id="ARBA00016387"/>
    </source>
</evidence>
<comment type="function">
    <text evidence="20">ATP-dependent DNA helicase important for chromosome transmission and normal cell cycle progression in G(2)/M. May have a role in changing DNA topology to allow the loading of proteins involved in maintaining sister chromatid cohesion in the vicinity of the centromeres. Has a specific role in chromosome segregation during meiosis II.</text>
</comment>
<dbReference type="OrthoDB" id="267079at2759"/>